<evidence type="ECO:0000313" key="6">
    <source>
        <dbReference type="WBParaSite" id="PSAMB.scaffold153size71573.g2631.t1"/>
    </source>
</evidence>
<dbReference type="AlphaFoldDB" id="A0A914V4J8"/>
<feature type="compositionally biased region" description="Polar residues" evidence="2">
    <location>
        <begin position="128"/>
        <end position="137"/>
    </location>
</feature>
<organism evidence="5 6">
    <name type="scientific">Plectus sambesii</name>
    <dbReference type="NCBI Taxonomy" id="2011161"/>
    <lineage>
        <taxon>Eukaryota</taxon>
        <taxon>Metazoa</taxon>
        <taxon>Ecdysozoa</taxon>
        <taxon>Nematoda</taxon>
        <taxon>Chromadorea</taxon>
        <taxon>Plectida</taxon>
        <taxon>Plectina</taxon>
        <taxon>Plectoidea</taxon>
        <taxon>Plectidae</taxon>
        <taxon>Plectus</taxon>
    </lineage>
</organism>
<reference evidence="6" key="1">
    <citation type="submission" date="2022-11" db="UniProtKB">
        <authorList>
            <consortium name="WormBaseParasite"/>
        </authorList>
    </citation>
    <scope>IDENTIFICATION</scope>
</reference>
<feature type="domain" description="ShKT" evidence="4">
    <location>
        <begin position="223"/>
        <end position="257"/>
    </location>
</feature>
<feature type="disulfide bond" evidence="1">
    <location>
        <begin position="32"/>
        <end position="66"/>
    </location>
</feature>
<feature type="signal peptide" evidence="3">
    <location>
        <begin position="1"/>
        <end position="16"/>
    </location>
</feature>
<feature type="disulfide bond" evidence="1">
    <location>
        <begin position="223"/>
        <end position="257"/>
    </location>
</feature>
<keyword evidence="1" id="KW-1015">Disulfide bond</keyword>
<feature type="domain" description="ShKT" evidence="4">
    <location>
        <begin position="269"/>
        <end position="303"/>
    </location>
</feature>
<evidence type="ECO:0000256" key="3">
    <source>
        <dbReference type="SAM" id="SignalP"/>
    </source>
</evidence>
<dbReference type="PROSITE" id="PS51670">
    <property type="entry name" value="SHKT"/>
    <property type="match status" value="3"/>
</dbReference>
<proteinExistence type="predicted"/>
<feature type="region of interest" description="Disordered" evidence="2">
    <location>
        <begin position="87"/>
        <end position="162"/>
    </location>
</feature>
<evidence type="ECO:0000259" key="4">
    <source>
        <dbReference type="PROSITE" id="PS51670"/>
    </source>
</evidence>
<feature type="domain" description="ShKT" evidence="4">
    <location>
        <begin position="32"/>
        <end position="66"/>
    </location>
</feature>
<feature type="disulfide bond" evidence="1">
    <location>
        <begin position="269"/>
        <end position="303"/>
    </location>
</feature>
<dbReference type="WBParaSite" id="PSAMB.scaffold153size71573.g2631.t1">
    <property type="protein sequence ID" value="PSAMB.scaffold153size71573.g2631.t1"/>
    <property type="gene ID" value="PSAMB.scaffold153size71573.g2631"/>
</dbReference>
<evidence type="ECO:0000313" key="5">
    <source>
        <dbReference type="Proteomes" id="UP000887566"/>
    </source>
</evidence>
<feature type="chain" id="PRO_5036765371" evidence="3">
    <location>
        <begin position="17"/>
        <end position="305"/>
    </location>
</feature>
<keyword evidence="3" id="KW-0732">Signal</keyword>
<comment type="caution">
    <text evidence="1">Lacks conserved residue(s) required for the propagation of feature annotation.</text>
</comment>
<dbReference type="Proteomes" id="UP000887566">
    <property type="component" value="Unplaced"/>
</dbReference>
<dbReference type="Pfam" id="PF01549">
    <property type="entry name" value="ShK"/>
    <property type="match status" value="3"/>
</dbReference>
<dbReference type="SMART" id="SM00254">
    <property type="entry name" value="ShKT"/>
    <property type="match status" value="3"/>
</dbReference>
<evidence type="ECO:0000256" key="1">
    <source>
        <dbReference type="PROSITE-ProRule" id="PRU01005"/>
    </source>
</evidence>
<keyword evidence="5" id="KW-1185">Reference proteome</keyword>
<feature type="compositionally biased region" description="Basic and acidic residues" evidence="2">
    <location>
        <begin position="200"/>
        <end position="211"/>
    </location>
</feature>
<dbReference type="InterPro" id="IPR003582">
    <property type="entry name" value="ShKT_dom"/>
</dbReference>
<sequence>MHRFHAFIFLIALSTATDLNETNETLPNEDVCGDYDDLCCFWATLGECDSNAYWMRPFCQNACGSCGCIVENALTCESNRNISDCPKLEPRRETKPTTIRPNKFRRPTAVRSKLLTPPGPNSPSTSSIESKGLTTIGTDKLATGTGFTMNPPVSRRRRTRTTTATTQVYRTAPTASSKKHTGTTIRLPSAVTVLEEETSEDKGSKGEGEHESEGDEYYADDECFDSHENCHYWAKSGECESNEYWMLPECQKSCNSCGKFTTPAPRTDCTNNYIMCRFWALMGECKKNVDWMKINCARSCRECTP</sequence>
<name>A0A914V4J8_9BILA</name>
<accession>A0A914V4J8</accession>
<evidence type="ECO:0000256" key="2">
    <source>
        <dbReference type="SAM" id="MobiDB-lite"/>
    </source>
</evidence>
<protein>
    <submittedName>
        <fullName evidence="6">ShKT domain-containing protein</fullName>
    </submittedName>
</protein>
<feature type="region of interest" description="Disordered" evidence="2">
    <location>
        <begin position="194"/>
        <end position="215"/>
    </location>
</feature>